<dbReference type="CDD" id="cd06464">
    <property type="entry name" value="ACD_sHsps-like"/>
    <property type="match status" value="1"/>
</dbReference>
<gene>
    <name evidence="4" type="ORF">GMDKCDLI_00025</name>
</gene>
<evidence type="ECO:0000313" key="4">
    <source>
        <dbReference type="EMBL" id="QNO56046.1"/>
    </source>
</evidence>
<sequence>MVWRRRYIWDPFEELRRMEEFVGRAFGETGPDYFGRQALPETTGEELAETAAPYVDIKEKEGKIIVAADIPGVEKGDISINIRGDTLEISAEKKEEKEEEEEGYIRRERRYKKFYRSIPLPTEVDKDNVDATFENGVLRIEMPKLAIEEVKKIELK</sequence>
<dbReference type="Pfam" id="PF00011">
    <property type="entry name" value="HSP20"/>
    <property type="match status" value="1"/>
</dbReference>
<proteinExistence type="inferred from homology"/>
<reference evidence="4" key="1">
    <citation type="submission" date="2020-06" db="EMBL/GenBank/DDBJ databases">
        <title>Unique genomic features of the anaerobic methanotrophic archaea.</title>
        <authorList>
            <person name="Chadwick G.L."/>
            <person name="Skennerton C.T."/>
            <person name="Laso-Perez R."/>
            <person name="Leu A.O."/>
            <person name="Speth D.R."/>
            <person name="Yu H."/>
            <person name="Morgan-Lang C."/>
            <person name="Hatzenpichler R."/>
            <person name="Goudeau D."/>
            <person name="Malmstrom R."/>
            <person name="Brazelton W.J."/>
            <person name="Woyke T."/>
            <person name="Hallam S.J."/>
            <person name="Tyson G.W."/>
            <person name="Wegener G."/>
            <person name="Boetius A."/>
            <person name="Orphan V."/>
        </authorList>
    </citation>
    <scope>NUCLEOTIDE SEQUENCE</scope>
</reference>
<dbReference type="EMBL" id="MT631643">
    <property type="protein sequence ID" value="QNO56046.1"/>
    <property type="molecule type" value="Genomic_DNA"/>
</dbReference>
<keyword evidence="4" id="KW-0346">Stress response</keyword>
<name>A0A7G9Z712_9EURY</name>
<dbReference type="InterPro" id="IPR008978">
    <property type="entry name" value="HSP20-like_chaperone"/>
</dbReference>
<dbReference type="PANTHER" id="PTHR11527">
    <property type="entry name" value="HEAT-SHOCK PROTEIN 20 FAMILY MEMBER"/>
    <property type="match status" value="1"/>
</dbReference>
<dbReference type="Gene3D" id="2.60.40.790">
    <property type="match status" value="1"/>
</dbReference>
<evidence type="ECO:0000256" key="2">
    <source>
        <dbReference type="RuleBase" id="RU003616"/>
    </source>
</evidence>
<comment type="similarity">
    <text evidence="1 2">Belongs to the small heat shock protein (HSP20) family.</text>
</comment>
<dbReference type="AlphaFoldDB" id="A0A7G9Z712"/>
<evidence type="ECO:0000259" key="3">
    <source>
        <dbReference type="PROSITE" id="PS01031"/>
    </source>
</evidence>
<feature type="domain" description="SHSP" evidence="3">
    <location>
        <begin position="45"/>
        <end position="156"/>
    </location>
</feature>
<protein>
    <submittedName>
        <fullName evidence="4">Small heat shock protein HSP16.5</fullName>
    </submittedName>
</protein>
<dbReference type="PROSITE" id="PS01031">
    <property type="entry name" value="SHSP"/>
    <property type="match status" value="1"/>
</dbReference>
<dbReference type="InterPro" id="IPR002068">
    <property type="entry name" value="A-crystallin/Hsp20_dom"/>
</dbReference>
<accession>A0A7G9Z712</accession>
<organism evidence="4">
    <name type="scientific">Candidatus Methanophaga sp. ANME-1 ERB7</name>
    <dbReference type="NCBI Taxonomy" id="2759913"/>
    <lineage>
        <taxon>Archaea</taxon>
        <taxon>Methanobacteriati</taxon>
        <taxon>Methanobacteriota</taxon>
        <taxon>Stenosarchaea group</taxon>
        <taxon>Methanomicrobia</taxon>
        <taxon>Candidatus Methanophagales</taxon>
        <taxon>Candidatus Methanophagaceae</taxon>
        <taxon>Candidatus Methanophaga</taxon>
    </lineage>
</organism>
<evidence type="ECO:0000256" key="1">
    <source>
        <dbReference type="PROSITE-ProRule" id="PRU00285"/>
    </source>
</evidence>
<dbReference type="SUPFAM" id="SSF49764">
    <property type="entry name" value="HSP20-like chaperones"/>
    <property type="match status" value="1"/>
</dbReference>
<dbReference type="InterPro" id="IPR031107">
    <property type="entry name" value="Small_HSP"/>
</dbReference>